<accession>A0A1Y1YDF4</accession>
<dbReference type="EMBL" id="MCFA01000264">
    <property type="protein sequence ID" value="ORX96071.1"/>
    <property type="molecule type" value="Genomic_DNA"/>
</dbReference>
<evidence type="ECO:0000313" key="3">
    <source>
        <dbReference type="Proteomes" id="UP000193144"/>
    </source>
</evidence>
<keyword evidence="3" id="KW-1185">Reference proteome</keyword>
<dbReference type="Proteomes" id="UP000193144">
    <property type="component" value="Unassembled WGS sequence"/>
</dbReference>
<feature type="transmembrane region" description="Helical" evidence="1">
    <location>
        <begin position="505"/>
        <end position="529"/>
    </location>
</feature>
<dbReference type="STRING" id="1231657.A0A1Y1YDF4"/>
<keyword evidence="1" id="KW-0472">Membrane</keyword>
<feature type="transmembrane region" description="Helical" evidence="1">
    <location>
        <begin position="75"/>
        <end position="103"/>
    </location>
</feature>
<protein>
    <submittedName>
        <fullName evidence="2">Uncharacterized protein</fullName>
    </submittedName>
</protein>
<sequence>MASDIVMKNDLPTYQGQCSLRRDDSGFKNAFKAWHIFLVHLAGCVVFIVFLTLIDGRNFLIGSQSVSRRNGWRLYQADISGLVSLYVTIIRILAGVGSTLLIWRSISILLSKGQITLGELCDMVGKKILLRSPFQSWSEFVWSAFAIAVLVLIWPTSLASPLANSSLTWHPVKESVKDLKTTYNINLVETNKRFPQFQYEHLIQAVTLRAISTGSIDPDYSFVTGETALRRYVLLEPPMPEGATGNMALPFFNVTSITWFDSPATTYPGPPDVANIGNASMLKSPPDTWGAGTIGFWMSKKWENQDTKGYTPTIFEGKRNISVFVGSLWDDKPTNDGTLPNINTSCPSMTPDFGALPDVKQYRVNVFVAETWRRTDCYMLAEVGMKAGRYLQHSVDINLLGPSTGTHIANATLGSISDGAPSLQPDWAIMPTLDMMTDVMRQIYQLNATSRYQKNNLNGFIRGTLKLAYDSTWSALPLIIDDSQETISAVPSQSVIRTEVNKARLFAWLAMNVTLQFAAIIVAIVHHFATPKLKMTRDPTLMALNMDLGDVKHENGDGLCNAVGLEKPDKELGRMKWGDGPAAVTGADAGGGVSPYCRKVVLVHGRERERSALHPLH</sequence>
<evidence type="ECO:0000313" key="2">
    <source>
        <dbReference type="EMBL" id="ORX96071.1"/>
    </source>
</evidence>
<keyword evidence="1" id="KW-0812">Transmembrane</keyword>
<feature type="transmembrane region" description="Helical" evidence="1">
    <location>
        <begin position="140"/>
        <end position="163"/>
    </location>
</feature>
<feature type="transmembrane region" description="Helical" evidence="1">
    <location>
        <begin position="33"/>
        <end position="54"/>
    </location>
</feature>
<dbReference type="OrthoDB" id="5378430at2759"/>
<reference evidence="2 3" key="1">
    <citation type="submission" date="2016-07" db="EMBL/GenBank/DDBJ databases">
        <title>Pervasive Adenine N6-methylation of Active Genes in Fungi.</title>
        <authorList>
            <consortium name="DOE Joint Genome Institute"/>
            <person name="Mondo S.J."/>
            <person name="Dannebaum R.O."/>
            <person name="Kuo R.C."/>
            <person name="Labutti K."/>
            <person name="Haridas S."/>
            <person name="Kuo A."/>
            <person name="Salamov A."/>
            <person name="Ahrendt S.R."/>
            <person name="Lipzen A."/>
            <person name="Sullivan W."/>
            <person name="Andreopoulos W.B."/>
            <person name="Clum A."/>
            <person name="Lindquist E."/>
            <person name="Daum C."/>
            <person name="Ramamoorthy G.K."/>
            <person name="Gryganskyi A."/>
            <person name="Culley D."/>
            <person name="Magnuson J.K."/>
            <person name="James T.Y."/>
            <person name="O'Malley M.A."/>
            <person name="Stajich J.E."/>
            <person name="Spatafora J.W."/>
            <person name="Visel A."/>
            <person name="Grigoriev I.V."/>
        </authorList>
    </citation>
    <scope>NUCLEOTIDE SEQUENCE [LARGE SCALE GENOMIC DNA]</scope>
    <source>
        <strain evidence="2 3">CBS 115471</strain>
    </source>
</reference>
<comment type="caution">
    <text evidence="2">The sequence shown here is derived from an EMBL/GenBank/DDBJ whole genome shotgun (WGS) entry which is preliminary data.</text>
</comment>
<gene>
    <name evidence="2" type="ORF">BCR34DRAFT_578875</name>
</gene>
<name>A0A1Y1YDF4_9PLEO</name>
<proteinExistence type="predicted"/>
<keyword evidence="1" id="KW-1133">Transmembrane helix</keyword>
<dbReference type="AlphaFoldDB" id="A0A1Y1YDF4"/>
<evidence type="ECO:0000256" key="1">
    <source>
        <dbReference type="SAM" id="Phobius"/>
    </source>
</evidence>
<organism evidence="2 3">
    <name type="scientific">Clohesyomyces aquaticus</name>
    <dbReference type="NCBI Taxonomy" id="1231657"/>
    <lineage>
        <taxon>Eukaryota</taxon>
        <taxon>Fungi</taxon>
        <taxon>Dikarya</taxon>
        <taxon>Ascomycota</taxon>
        <taxon>Pezizomycotina</taxon>
        <taxon>Dothideomycetes</taxon>
        <taxon>Pleosporomycetidae</taxon>
        <taxon>Pleosporales</taxon>
        <taxon>Lindgomycetaceae</taxon>
        <taxon>Clohesyomyces</taxon>
    </lineage>
</organism>